<dbReference type="Gene3D" id="3.30.420.10">
    <property type="entry name" value="Ribonuclease H-like superfamily/Ribonuclease H"/>
    <property type="match status" value="1"/>
</dbReference>
<feature type="compositionally biased region" description="Polar residues" evidence="1">
    <location>
        <begin position="1895"/>
        <end position="1909"/>
    </location>
</feature>
<feature type="domain" description="Integrase catalytic" evidence="2">
    <location>
        <begin position="1699"/>
        <end position="1815"/>
    </location>
</feature>
<feature type="region of interest" description="Disordered" evidence="1">
    <location>
        <begin position="1883"/>
        <end position="1938"/>
    </location>
</feature>
<feature type="compositionally biased region" description="Low complexity" evidence="1">
    <location>
        <begin position="1073"/>
        <end position="1084"/>
    </location>
</feature>
<evidence type="ECO:0000259" key="2">
    <source>
        <dbReference type="PROSITE" id="PS50994"/>
    </source>
</evidence>
<evidence type="ECO:0000256" key="1">
    <source>
        <dbReference type="SAM" id="MobiDB-lite"/>
    </source>
</evidence>
<comment type="caution">
    <text evidence="3">The sequence shown here is derived from an EMBL/GenBank/DDBJ whole genome shotgun (WGS) entry which is preliminary data.</text>
</comment>
<feature type="region of interest" description="Disordered" evidence="1">
    <location>
        <begin position="627"/>
        <end position="706"/>
    </location>
</feature>
<organism evidence="3 4">
    <name type="scientific">Durusdinium trenchii</name>
    <dbReference type="NCBI Taxonomy" id="1381693"/>
    <lineage>
        <taxon>Eukaryota</taxon>
        <taxon>Sar</taxon>
        <taxon>Alveolata</taxon>
        <taxon>Dinophyceae</taxon>
        <taxon>Suessiales</taxon>
        <taxon>Symbiodiniaceae</taxon>
        <taxon>Durusdinium</taxon>
    </lineage>
</organism>
<feature type="compositionally biased region" description="Basic and acidic residues" evidence="1">
    <location>
        <begin position="694"/>
        <end position="706"/>
    </location>
</feature>
<dbReference type="InterPro" id="IPR001584">
    <property type="entry name" value="Integrase_cat-core"/>
</dbReference>
<feature type="region of interest" description="Disordered" evidence="1">
    <location>
        <begin position="1967"/>
        <end position="1998"/>
    </location>
</feature>
<gene>
    <name evidence="3" type="ORF">CCMP2556_LOCUS42947</name>
</gene>
<feature type="compositionally biased region" description="Low complexity" evidence="1">
    <location>
        <begin position="1124"/>
        <end position="1133"/>
    </location>
</feature>
<feature type="region of interest" description="Disordered" evidence="1">
    <location>
        <begin position="1097"/>
        <end position="1146"/>
    </location>
</feature>
<dbReference type="InterPro" id="IPR036397">
    <property type="entry name" value="RNaseH_sf"/>
</dbReference>
<feature type="compositionally biased region" description="Polar residues" evidence="1">
    <location>
        <begin position="1017"/>
        <end position="1036"/>
    </location>
</feature>
<dbReference type="PROSITE" id="PS50994">
    <property type="entry name" value="INTEGRASE"/>
    <property type="match status" value="1"/>
</dbReference>
<proteinExistence type="predicted"/>
<dbReference type="Proteomes" id="UP001642484">
    <property type="component" value="Unassembled WGS sequence"/>
</dbReference>
<feature type="region of interest" description="Disordered" evidence="1">
    <location>
        <begin position="233"/>
        <end position="255"/>
    </location>
</feature>
<evidence type="ECO:0000313" key="4">
    <source>
        <dbReference type="Proteomes" id="UP001642484"/>
    </source>
</evidence>
<dbReference type="EMBL" id="CAXAMN010024695">
    <property type="protein sequence ID" value="CAK9089178.1"/>
    <property type="molecule type" value="Genomic_DNA"/>
</dbReference>
<dbReference type="InterPro" id="IPR012337">
    <property type="entry name" value="RNaseH-like_sf"/>
</dbReference>
<sequence length="2756" mass="308435">MGSGSSVKRTPVQEIALQTVVPQPRRSTAAARTVIFNGQRGQAVSFGWLWPPLGKRLFVEHERLREAGIYTFLLFHESRRDASKLRGMADEKDSNAGAWSRVPTWDGSPQTWRSFRKDMSWWLAGLDIQSTKKYNLAARWLLRQTGVVRQRGEEFDPAELEYQKEVKMPNAETGDDEIVTPEDPLSGINRLLRALEEMTGRTSLDKRGELRNVFYLELKRRKPFMQKQAMVSEAEEEIHVDEQGNEPPGGDDEMEPQTLEEVLTTEAEVLAAELDEAAAQGVDADTLQEIEESVEAAAEAFLTMKEARSKLQEVRKDRGYGKAPSPASSSVANKVNLKKQSDRHPCFDCGLAGHWAGDPECQKPGQQLGRKKGKAVQKQVKVTEALNTEHTDEADPEHEVLVLRHQPQVLTDAFVSTVQNFHEPKEVNALGLALDKRLVGALDSQLPPEEVIALVKCEPEKETFRFGNGGTQVSKERWRLPTMVGGAIICFWTSVVPVASLGLLLGRDFLEAVGAVMSFSRKALRCDHLDGKEIPLSQLTAGHYALHLLPSSWPGLGSQKWRRFGLDGILEVQSSFERWVHRRLKMVDGPRSSTSLGHDHFLAESSVKAGELVRNVLAPTFSGSVQALSMPRTSERGISSTTSSTTRSTSRSTTRSPLNGGRKQQARPNEPEHQQVAKNVAPPSRTVSMGSERCTNHVSKEAKAEARKENSKVLGLCRKAVRLLEPLVKDGKKASKSEYGSAHLKQEYDAASQILKSSQKLIIEGPQATANGKILEYQYDDSTIKELHKSLKQRVESTKQVEMFLTKMDDSALEKFAKVIKKPAFSWADYSTRDDQGRDIKEIVALTWEEYDDMKQHNKSYHEPPSATWKQFKKQSLFQNGWRMVNKKWVWSYDWIPQEVLDEETNKNIHKDEKATSSDGLLDYYSAWALADEEEEAFYTCWDEAEKMKSHEDYGGEVVESENDALDDQTISKKLAESQAAWEAQETQELIPEQLSQTLLDIAEPLEAAPKDKSAGEAQQTLDPLQQTHGNTSAEGRTQDSDAGKTFSTAPWRQGSSEAALPQSSGNSDQPAQEWQSSWQGGSWSEVAETQHAWQDGSSWLQSDEHQAWQAQQDGWSEHHGLQDDSSWWQSDDTGQTEDDGNLNGYAEEIGERPYLRYLPLPYPSSGTPDLWLRQGQQQVADGHASKRHLDMAYTMDRFVYKNLVECMHWRDRLGMMTAFCEDPVLTGMIHAKAAKGLRKKVRDAALEEAKKEALQAEQVLKEKPTPAPSKAKSKAKPAATKAQGWTVGYSAGLVTEPSPGMVSYQHLIDMRNRFQTTLDHMALEIQELRQQRQQGTQVDLSSLAKTVSSSSGSGGEMEVTPELLQDAAWSLEGAFEQQLAAHYGEENVMFLTPEERAQAEFFKEMEAHMNDETFFQVIDLMPRFHESLVNEKTNGSDPRPFLAEVYTTAQHVSKVARDRGHAVGPALSLETGWNFLLASHRERAKKQLAQDKPFCLVLAFPCGPFSPLQHLNTKGKLSWPRRLEEGRVLMRFALELADMQLKVIDMLNGMVCKRDHAHSPVIGGSRVTARAGIYPMGLAKAMVRGVEAQFEQDFGHEALAAEVVEEEVDRPDGALGYGEDSDDDEMKISPEEAKMNIPASVKLAIKRLHENTGHRSGRRLARALAIAGAPPEAVVAAKRHRCAVCEEKAPPKARRPASLPRPKDIGDQVHVDLLEVEDCQEQKYYVCHCTDAATRFQVAEVLPNKSTAAVIEFLSKRWVAMFGPPRVLVCDQGREFISWEMEEWASSMSIMLHHIAVQAAPTPGSICYFYRPLRYNNKMSQSRKKLTLKRWHGPAMMVAMDGHASVFLSYKGQLTKCALEHVRLASTMEQIASGAWSEATKEAVDAARHEQALRNPQSDGNQGWQAPQQPVLPETPVAAGNPSTPAFLPPSNATMNADENQLEGRDLPPVQPQELWQMMVDSSLPSRRASDFSDTPFPQATRLAMGRRPSGLPLTSVRERVREIEGSLKRPAELDAEALREQGHEQGTPRAEASSSTPAEVTEETLVTEAVDVIKAELKKENLHPLRRAFLQAELDKQSPLDAEVPDHGTWHGKWSLPSRSEWLAHQKLGLSWPNGSQPDHEVQAVQANRKEFRWRTMSSEEKKAFAEAAEQAWSVWEENAAIEVLTPEESERVRRIMSADVKSAFLKGDAYVDGQRELFLENVKGEEPKLPFGSCLAKIRKGVFGLSDAPRQWYLRLNKSLQAAGWERTVFDFACWLKWSDDRKKLRGIIISHVDDLLLGGDSTAQESLLTIGKELGFGSVEYDDFVYCGKRIQMKPDGAISVSMKAYHDNLSPVEIPLSRRKTPEAELSESERRQLRAVLGSLQWLVAQVRFDQGYSLSTLQGEKPVIGTLQKANQLVKEFKRRPDFSLVFQALDLSKAGIMVVSDSSLGNVLREGGCEGDVLEKLYSQSAYFVIIGDHNLMNGREGCFNVVDARSHRLPRVCRSTYGAELMGVEEGMDMGIFCRGGLATFLGLPTGRRDSLKVMEEIPMVSITDAKDTYDRGNSDCPTYGAQKSMAFAVAWVRQTLNGYNSSLKWTATANMWVDAGTKAMPLDHMQEILAKGKWSYVYHQDYVKQSPKKKTPEKIGMTAELPGEPLDERSQMFQFVLKLSGQPGWHERPDMAVHVAYGAKSFRVPDGRFGANKYPVRSTFGKFDLEDGRSVWRQLEHGENLTELANRQKLLPRPAGCLISLFMSQAKKRLEQLRNHDRDMHG</sequence>
<evidence type="ECO:0000313" key="3">
    <source>
        <dbReference type="EMBL" id="CAK9089178.1"/>
    </source>
</evidence>
<feature type="region of interest" description="Disordered" evidence="1">
    <location>
        <begin position="2022"/>
        <end position="2044"/>
    </location>
</feature>
<dbReference type="SUPFAM" id="SSF53098">
    <property type="entry name" value="Ribonuclease H-like"/>
    <property type="match status" value="1"/>
</dbReference>
<dbReference type="Pfam" id="PF00665">
    <property type="entry name" value="rve"/>
    <property type="match status" value="1"/>
</dbReference>
<keyword evidence="4" id="KW-1185">Reference proteome</keyword>
<feature type="region of interest" description="Disordered" evidence="1">
    <location>
        <begin position="1010"/>
        <end position="1084"/>
    </location>
</feature>
<feature type="compositionally biased region" description="Polar residues" evidence="1">
    <location>
        <begin position="1046"/>
        <end position="1071"/>
    </location>
</feature>
<protein>
    <recommendedName>
        <fullName evidence="2">Integrase catalytic domain-containing protein</fullName>
    </recommendedName>
</protein>
<feature type="compositionally biased region" description="Low complexity" evidence="1">
    <location>
        <begin position="636"/>
        <end position="656"/>
    </location>
</feature>
<accession>A0ABP0QLM3</accession>
<reference evidence="3 4" key="1">
    <citation type="submission" date="2024-02" db="EMBL/GenBank/DDBJ databases">
        <authorList>
            <person name="Chen Y."/>
            <person name="Shah S."/>
            <person name="Dougan E. K."/>
            <person name="Thang M."/>
            <person name="Chan C."/>
        </authorList>
    </citation>
    <scope>NUCLEOTIDE SEQUENCE [LARGE SCALE GENOMIC DNA]</scope>
</reference>
<feature type="compositionally biased region" description="Basic and acidic residues" evidence="1">
    <location>
        <begin position="1883"/>
        <end position="1893"/>
    </location>
</feature>
<name>A0ABP0QLM3_9DINO</name>